<dbReference type="EMBL" id="BDRX01000153">
    <property type="protein sequence ID" value="GBF99318.1"/>
    <property type="molecule type" value="Genomic_DNA"/>
</dbReference>
<keyword evidence="2" id="KW-1185">Reference proteome</keyword>
<organism evidence="1 2">
    <name type="scientific">Raphidocelis subcapitata</name>
    <dbReference type="NCBI Taxonomy" id="307507"/>
    <lineage>
        <taxon>Eukaryota</taxon>
        <taxon>Viridiplantae</taxon>
        <taxon>Chlorophyta</taxon>
        <taxon>core chlorophytes</taxon>
        <taxon>Chlorophyceae</taxon>
        <taxon>CS clade</taxon>
        <taxon>Sphaeropleales</taxon>
        <taxon>Selenastraceae</taxon>
        <taxon>Raphidocelis</taxon>
    </lineage>
</organism>
<evidence type="ECO:0000313" key="2">
    <source>
        <dbReference type="Proteomes" id="UP000247498"/>
    </source>
</evidence>
<proteinExistence type="predicted"/>
<dbReference type="AlphaFoldDB" id="A0A2V0PHM2"/>
<dbReference type="STRING" id="307507.A0A2V0PHM2"/>
<reference evidence="1 2" key="1">
    <citation type="journal article" date="2018" name="Sci. Rep.">
        <title>Raphidocelis subcapitata (=Pseudokirchneriella subcapitata) provides an insight into genome evolution and environmental adaptations in the Sphaeropleales.</title>
        <authorList>
            <person name="Suzuki S."/>
            <person name="Yamaguchi H."/>
            <person name="Nakajima N."/>
            <person name="Kawachi M."/>
        </authorList>
    </citation>
    <scope>NUCLEOTIDE SEQUENCE [LARGE SCALE GENOMIC DNA]</scope>
    <source>
        <strain evidence="1 2">NIES-35</strain>
    </source>
</reference>
<sequence length="138" mass="14835">MSAAMDADAPHDQARAQQHATQLSKEMAVAHVCDHRCRVQHMFGNAFRCESSGQLHVCDANCVQRVYRDRYSSVCRISRRVFPNAFVEQLPCRKRGGGGDGGDACRKRGPGAGAACADAPVFGFAAPCPPAHGDSMVM</sequence>
<dbReference type="PANTHER" id="PTHR36372">
    <property type="entry name" value="EXPRESSED PROTEIN"/>
    <property type="match status" value="1"/>
</dbReference>
<comment type="caution">
    <text evidence="1">The sequence shown here is derived from an EMBL/GenBank/DDBJ whole genome shotgun (WGS) entry which is preliminary data.</text>
</comment>
<gene>
    <name evidence="1" type="ORF">Rsub_12099</name>
</gene>
<protein>
    <submittedName>
        <fullName evidence="1">Uncharacterized protein</fullName>
    </submittedName>
</protein>
<dbReference type="InParanoid" id="A0A2V0PHM2"/>
<dbReference type="Proteomes" id="UP000247498">
    <property type="component" value="Unassembled WGS sequence"/>
</dbReference>
<dbReference type="OrthoDB" id="1839884at2759"/>
<name>A0A2V0PHM2_9CHLO</name>
<evidence type="ECO:0000313" key="1">
    <source>
        <dbReference type="EMBL" id="GBF99318.1"/>
    </source>
</evidence>
<accession>A0A2V0PHM2</accession>